<comment type="caution">
    <text evidence="1">The sequence shown here is derived from an EMBL/GenBank/DDBJ whole genome shotgun (WGS) entry which is preliminary data.</text>
</comment>
<name>A0A563EUG0_9PSEU</name>
<reference evidence="1 2" key="1">
    <citation type="submission" date="2019-07" db="EMBL/GenBank/DDBJ databases">
        <title>Lentzea xizangensis sp. nov., isolated from Qinghai-Tibetan Plateau Soils.</title>
        <authorList>
            <person name="Huang J."/>
        </authorList>
    </citation>
    <scope>NUCLEOTIDE SEQUENCE [LARGE SCALE GENOMIC DNA]</scope>
    <source>
        <strain evidence="1 2">FXJ1.1311</strain>
    </source>
</reference>
<proteinExistence type="predicted"/>
<organism evidence="1 2">
    <name type="scientific">Lentzea tibetensis</name>
    <dbReference type="NCBI Taxonomy" id="2591470"/>
    <lineage>
        <taxon>Bacteria</taxon>
        <taxon>Bacillati</taxon>
        <taxon>Actinomycetota</taxon>
        <taxon>Actinomycetes</taxon>
        <taxon>Pseudonocardiales</taxon>
        <taxon>Pseudonocardiaceae</taxon>
        <taxon>Lentzea</taxon>
    </lineage>
</organism>
<dbReference type="OrthoDB" id="5195126at2"/>
<dbReference type="RefSeq" id="WP_146353006.1">
    <property type="nucleotide sequence ID" value="NZ_VOBR01000009.1"/>
</dbReference>
<dbReference type="EMBL" id="VOBR01000009">
    <property type="protein sequence ID" value="TWP51293.1"/>
    <property type="molecule type" value="Genomic_DNA"/>
</dbReference>
<evidence type="ECO:0000313" key="2">
    <source>
        <dbReference type="Proteomes" id="UP000316639"/>
    </source>
</evidence>
<protein>
    <submittedName>
        <fullName evidence="1">Uncharacterized protein</fullName>
    </submittedName>
</protein>
<dbReference type="AlphaFoldDB" id="A0A563EUG0"/>
<sequence>MSDRKVLAVLIKAGDTALDRPLGVGGLINENVALVVLDEKAELGSLAELEVLITPVPLADGDVVERIKPAAAMVGKLNGTSETMAGIRLAHPSRHGRGCPTTRDALVLELAAEKDVWRAGQKLGDLGDRLSDVEITKALENARAAEEEYSARELRFLGEPTAEEIGANCAMGCGENCR</sequence>
<dbReference type="Proteomes" id="UP000316639">
    <property type="component" value="Unassembled WGS sequence"/>
</dbReference>
<gene>
    <name evidence="1" type="ORF">FKR81_16935</name>
</gene>
<keyword evidence="2" id="KW-1185">Reference proteome</keyword>
<accession>A0A563EUG0</accession>
<evidence type="ECO:0000313" key="1">
    <source>
        <dbReference type="EMBL" id="TWP51293.1"/>
    </source>
</evidence>